<gene>
    <name evidence="5" type="ORF">VW23_014865</name>
</gene>
<dbReference type="PRINTS" id="PR00038">
    <property type="entry name" value="HTHLUXR"/>
</dbReference>
<dbReference type="PROSITE" id="PS50043">
    <property type="entry name" value="HTH_LUXR_2"/>
    <property type="match status" value="1"/>
</dbReference>
<evidence type="ECO:0000313" key="6">
    <source>
        <dbReference type="Proteomes" id="UP000095463"/>
    </source>
</evidence>
<comment type="caution">
    <text evidence="5">The sequence shown here is derived from an EMBL/GenBank/DDBJ whole genome shotgun (WGS) entry which is preliminary data.</text>
</comment>
<keyword evidence="1" id="KW-0805">Transcription regulation</keyword>
<name>A0A1E5XT11_9HYPH</name>
<dbReference type="CDD" id="cd06170">
    <property type="entry name" value="LuxR_C_like"/>
    <property type="match status" value="1"/>
</dbReference>
<dbReference type="GO" id="GO:0003677">
    <property type="term" value="F:DNA binding"/>
    <property type="evidence" value="ECO:0007669"/>
    <property type="project" value="UniProtKB-KW"/>
</dbReference>
<keyword evidence="3" id="KW-0804">Transcription</keyword>
<keyword evidence="6" id="KW-1185">Reference proteome</keyword>
<dbReference type="Gene3D" id="1.10.10.10">
    <property type="entry name" value="Winged helix-like DNA-binding domain superfamily/Winged helix DNA-binding domain"/>
    <property type="match status" value="1"/>
</dbReference>
<dbReference type="InterPro" id="IPR036388">
    <property type="entry name" value="WH-like_DNA-bd_sf"/>
</dbReference>
<keyword evidence="2" id="KW-0238">DNA-binding</keyword>
<dbReference type="SMART" id="SM00421">
    <property type="entry name" value="HTH_LUXR"/>
    <property type="match status" value="1"/>
</dbReference>
<evidence type="ECO:0000256" key="2">
    <source>
        <dbReference type="ARBA" id="ARBA00023125"/>
    </source>
</evidence>
<feature type="non-terminal residue" evidence="5">
    <location>
        <position position="172"/>
    </location>
</feature>
<protein>
    <recommendedName>
        <fullName evidence="4">HTH luxR-type domain-containing protein</fullName>
    </recommendedName>
</protein>
<dbReference type="InterPro" id="IPR000792">
    <property type="entry name" value="Tscrpt_reg_LuxR_C"/>
</dbReference>
<organism evidence="5 6">
    <name type="scientific">Devosia insulae DS-56</name>
    <dbReference type="NCBI Taxonomy" id="1116389"/>
    <lineage>
        <taxon>Bacteria</taxon>
        <taxon>Pseudomonadati</taxon>
        <taxon>Pseudomonadota</taxon>
        <taxon>Alphaproteobacteria</taxon>
        <taxon>Hyphomicrobiales</taxon>
        <taxon>Devosiaceae</taxon>
        <taxon>Devosia</taxon>
    </lineage>
</organism>
<feature type="domain" description="HTH luxR-type" evidence="4">
    <location>
        <begin position="88"/>
        <end position="153"/>
    </location>
</feature>
<sequence length="172" mass="18409">MLRTLIAGRHDLYEADAEEAAVTITDRPAALGGVTGAHRVLRVGADEARRNAIDSLDPGLILAAALLIGAGYALERETVERASNERLPASLLPRLSQRERQVAELLVDGASNKVIARALDISVHTAKFHVTAILEKLGARNRADAGSLCLLYPSDSAVETSRLHIARSRCAE</sequence>
<reference evidence="5 6" key="1">
    <citation type="journal article" date="2015" name="Genome Announc.">
        <title>Genome Assemblies of Three Soil-Associated Devosia species: D. insulae, D. limi, and D. soli.</title>
        <authorList>
            <person name="Hassan Y.I."/>
            <person name="Lepp D."/>
            <person name="Zhou T."/>
        </authorList>
    </citation>
    <scope>NUCLEOTIDE SEQUENCE [LARGE SCALE GENOMIC DNA]</scope>
    <source>
        <strain evidence="5 6">DS-56</strain>
    </source>
</reference>
<dbReference type="Proteomes" id="UP000095463">
    <property type="component" value="Unassembled WGS sequence"/>
</dbReference>
<evidence type="ECO:0000256" key="1">
    <source>
        <dbReference type="ARBA" id="ARBA00023015"/>
    </source>
</evidence>
<dbReference type="GO" id="GO:0006355">
    <property type="term" value="P:regulation of DNA-templated transcription"/>
    <property type="evidence" value="ECO:0007669"/>
    <property type="project" value="InterPro"/>
</dbReference>
<evidence type="ECO:0000313" key="5">
    <source>
        <dbReference type="EMBL" id="OEO31736.1"/>
    </source>
</evidence>
<proteinExistence type="predicted"/>
<dbReference type="AlphaFoldDB" id="A0A1E5XT11"/>
<dbReference type="PANTHER" id="PTHR44688">
    <property type="entry name" value="DNA-BINDING TRANSCRIPTIONAL ACTIVATOR DEVR_DOSR"/>
    <property type="match status" value="1"/>
</dbReference>
<evidence type="ECO:0000256" key="3">
    <source>
        <dbReference type="ARBA" id="ARBA00023163"/>
    </source>
</evidence>
<evidence type="ECO:0000259" key="4">
    <source>
        <dbReference type="PROSITE" id="PS50043"/>
    </source>
</evidence>
<dbReference type="PANTHER" id="PTHR44688:SF16">
    <property type="entry name" value="DNA-BINDING TRANSCRIPTIONAL ACTIVATOR DEVR_DOSR"/>
    <property type="match status" value="1"/>
</dbReference>
<accession>A0A1E5XT11</accession>
<dbReference type="InterPro" id="IPR016032">
    <property type="entry name" value="Sig_transdc_resp-reg_C-effctor"/>
</dbReference>
<dbReference type="Pfam" id="PF00196">
    <property type="entry name" value="GerE"/>
    <property type="match status" value="1"/>
</dbReference>
<dbReference type="EMBL" id="LAJE02000131">
    <property type="protein sequence ID" value="OEO31736.1"/>
    <property type="molecule type" value="Genomic_DNA"/>
</dbReference>
<dbReference type="SUPFAM" id="SSF46894">
    <property type="entry name" value="C-terminal effector domain of the bipartite response regulators"/>
    <property type="match status" value="1"/>
</dbReference>